<keyword evidence="10" id="KW-1185">Reference proteome</keyword>
<evidence type="ECO:0000313" key="10">
    <source>
        <dbReference type="Proteomes" id="UP000436284"/>
    </source>
</evidence>
<evidence type="ECO:0000313" key="9">
    <source>
        <dbReference type="EMBL" id="MXQ51089.1"/>
    </source>
</evidence>
<dbReference type="GO" id="GO:0033214">
    <property type="term" value="P:siderophore-iron import into cell"/>
    <property type="evidence" value="ECO:0007669"/>
    <property type="project" value="TreeGrafter"/>
</dbReference>
<reference evidence="9 10" key="1">
    <citation type="submission" date="2019-12" db="EMBL/GenBank/DDBJ databases">
        <title>Salinicoccus cyprini sp. nov., isolated from gastro-intestinal tract of mirror carp, Cyprinus carpio var. specularis, collected from Gobind Sagar Reservoir, Himachal Pradesh, India.</title>
        <authorList>
            <person name="Talwar C."/>
            <person name="Singh A.K."/>
            <person name="Lal R."/>
            <person name="Negi R.K."/>
        </authorList>
    </citation>
    <scope>NUCLEOTIDE SEQUENCE [LARGE SCALE GENOMIC DNA]</scope>
    <source>
        <strain evidence="9 10">J-82</strain>
    </source>
</reference>
<organism evidence="9 10">
    <name type="scientific">Salinicoccus hispanicus</name>
    <dbReference type="NCBI Taxonomy" id="157225"/>
    <lineage>
        <taxon>Bacteria</taxon>
        <taxon>Bacillati</taxon>
        <taxon>Bacillota</taxon>
        <taxon>Bacilli</taxon>
        <taxon>Bacillales</taxon>
        <taxon>Staphylococcaceae</taxon>
        <taxon>Salinicoccus</taxon>
    </lineage>
</organism>
<evidence type="ECO:0000256" key="8">
    <source>
        <dbReference type="SAM" id="Phobius"/>
    </source>
</evidence>
<evidence type="ECO:0000256" key="7">
    <source>
        <dbReference type="ARBA" id="ARBA00023136"/>
    </source>
</evidence>
<dbReference type="EMBL" id="WUUK01000002">
    <property type="protein sequence ID" value="MXQ51089.1"/>
    <property type="molecule type" value="Genomic_DNA"/>
</dbReference>
<name>A0A6N8U636_9STAP</name>
<evidence type="ECO:0000256" key="5">
    <source>
        <dbReference type="ARBA" id="ARBA00022692"/>
    </source>
</evidence>
<proteinExistence type="inferred from homology"/>
<feature type="transmembrane region" description="Helical" evidence="8">
    <location>
        <begin position="316"/>
        <end position="335"/>
    </location>
</feature>
<dbReference type="InterPro" id="IPR000522">
    <property type="entry name" value="ABC_transptr_permease_BtuC"/>
</dbReference>
<keyword evidence="3" id="KW-0813">Transport</keyword>
<accession>A0A6N8U636</accession>
<feature type="transmembrane region" description="Helical" evidence="8">
    <location>
        <begin position="200"/>
        <end position="222"/>
    </location>
</feature>
<dbReference type="GO" id="GO:0005886">
    <property type="term" value="C:plasma membrane"/>
    <property type="evidence" value="ECO:0007669"/>
    <property type="project" value="UniProtKB-SubCell"/>
</dbReference>
<dbReference type="PANTHER" id="PTHR30472">
    <property type="entry name" value="FERRIC ENTEROBACTIN TRANSPORT SYSTEM PERMEASE PROTEIN"/>
    <property type="match status" value="1"/>
</dbReference>
<keyword evidence="4" id="KW-1003">Cell membrane</keyword>
<dbReference type="Proteomes" id="UP000436284">
    <property type="component" value="Unassembled WGS sequence"/>
</dbReference>
<gene>
    <name evidence="9" type="ORF">GQ671_07370</name>
</gene>
<evidence type="ECO:0000256" key="2">
    <source>
        <dbReference type="ARBA" id="ARBA00007935"/>
    </source>
</evidence>
<comment type="caution">
    <text evidence="9">The sequence shown here is derived from an EMBL/GenBank/DDBJ whole genome shotgun (WGS) entry which is preliminary data.</text>
</comment>
<evidence type="ECO:0000256" key="6">
    <source>
        <dbReference type="ARBA" id="ARBA00022989"/>
    </source>
</evidence>
<feature type="transmembrane region" description="Helical" evidence="8">
    <location>
        <begin position="104"/>
        <end position="123"/>
    </location>
</feature>
<keyword evidence="6 8" id="KW-1133">Transmembrane helix</keyword>
<dbReference type="CDD" id="cd06550">
    <property type="entry name" value="TM_ABC_iron-siderophores_like"/>
    <property type="match status" value="1"/>
</dbReference>
<feature type="transmembrane region" description="Helical" evidence="8">
    <location>
        <begin position="248"/>
        <end position="275"/>
    </location>
</feature>
<keyword evidence="5 8" id="KW-0812">Transmembrane</keyword>
<evidence type="ECO:0000256" key="3">
    <source>
        <dbReference type="ARBA" id="ARBA00022448"/>
    </source>
</evidence>
<dbReference type="RefSeq" id="WP_160654907.1">
    <property type="nucleotide sequence ID" value="NZ_JBHRWU010000001.1"/>
</dbReference>
<dbReference type="OrthoDB" id="9811721at2"/>
<dbReference type="SUPFAM" id="SSF81345">
    <property type="entry name" value="ABC transporter involved in vitamin B12 uptake, BtuC"/>
    <property type="match status" value="1"/>
</dbReference>
<feature type="transmembrane region" description="Helical" evidence="8">
    <location>
        <begin position="129"/>
        <end position="148"/>
    </location>
</feature>
<comment type="similarity">
    <text evidence="2">Belongs to the binding-protein-dependent transport system permease family. FecCD subfamily.</text>
</comment>
<dbReference type="PANTHER" id="PTHR30472:SF24">
    <property type="entry name" value="FERRIC ENTEROBACTIN TRANSPORT SYSTEM PERMEASE PROTEIN FEPG"/>
    <property type="match status" value="1"/>
</dbReference>
<evidence type="ECO:0000256" key="4">
    <source>
        <dbReference type="ARBA" id="ARBA00022475"/>
    </source>
</evidence>
<feature type="transmembrane region" description="Helical" evidence="8">
    <location>
        <begin position="75"/>
        <end position="92"/>
    </location>
</feature>
<feature type="transmembrane region" description="Helical" evidence="8">
    <location>
        <begin position="287"/>
        <end position="304"/>
    </location>
</feature>
<protein>
    <submittedName>
        <fullName evidence="9">Iron chelate uptake ABC transporter family permease subunit</fullName>
    </submittedName>
</protein>
<feature type="transmembrane region" description="Helical" evidence="8">
    <location>
        <begin position="20"/>
        <end position="41"/>
    </location>
</feature>
<comment type="subcellular location">
    <subcellularLocation>
        <location evidence="1">Cell membrane</location>
        <topology evidence="1">Multi-pass membrane protein</topology>
    </subcellularLocation>
</comment>
<sequence>MMNDSITLIKAGRRQRQRRWIIATTLLVILTVGLSMMMLMLGNTIHPVGEVFRALSGETIQGVSFAVTTLRLPRMLAAILVGFAFGIAGDVFQTMLRNPLANPNVLGITTGASVAAVFCIVILGANNSVISTASIIGGLTTVIVMYVLSRGKGFSIGKLILIGIGIQAMLNAAISYMMLISAEQDIPSVLRWLNGSLNGVTMSAIPTLAIAVVILVPLILLFSRSLSMLELGEQMATTLGVRTDFTRVILILGSVAMISIATSITGPIAFISFLAGPIAKRLSGPGFSSLLPAGLVGIVLVLASDLVGQFAFTTRYPVGVITGIIGAPYLIYLLIRMNQKGEL</sequence>
<dbReference type="Gene3D" id="1.10.3470.10">
    <property type="entry name" value="ABC transporter involved in vitamin B12 uptake, BtuC"/>
    <property type="match status" value="1"/>
</dbReference>
<dbReference type="GO" id="GO:0022857">
    <property type="term" value="F:transmembrane transporter activity"/>
    <property type="evidence" value="ECO:0007669"/>
    <property type="project" value="InterPro"/>
</dbReference>
<keyword evidence="7 8" id="KW-0472">Membrane</keyword>
<dbReference type="AlphaFoldDB" id="A0A6N8U636"/>
<dbReference type="Pfam" id="PF01032">
    <property type="entry name" value="FecCD"/>
    <property type="match status" value="1"/>
</dbReference>
<evidence type="ECO:0000256" key="1">
    <source>
        <dbReference type="ARBA" id="ARBA00004651"/>
    </source>
</evidence>
<feature type="transmembrane region" description="Helical" evidence="8">
    <location>
        <begin position="160"/>
        <end position="180"/>
    </location>
</feature>
<dbReference type="InterPro" id="IPR037294">
    <property type="entry name" value="ABC_BtuC-like"/>
</dbReference>